<sequence length="48" mass="5041">MLQDMAGVNGIAGILAIGPTDSRTHDASPVNVSHADPLHRPVATHSRR</sequence>
<evidence type="ECO:0000313" key="2">
    <source>
        <dbReference type="EMBL" id="CCH89151.1"/>
    </source>
</evidence>
<dbReference type="Proteomes" id="UP000006461">
    <property type="component" value="Chromosome"/>
</dbReference>
<organism evidence="2 3">
    <name type="scientific">Modestobacter italicus (strain DSM 44449 / CECT 9708 / BC 501)</name>
    <dbReference type="NCBI Taxonomy" id="2732864"/>
    <lineage>
        <taxon>Bacteria</taxon>
        <taxon>Bacillati</taxon>
        <taxon>Actinomycetota</taxon>
        <taxon>Actinomycetes</taxon>
        <taxon>Geodermatophilales</taxon>
        <taxon>Geodermatophilaceae</taxon>
        <taxon>Modestobacter</taxon>
    </lineage>
</organism>
<evidence type="ECO:0000256" key="1">
    <source>
        <dbReference type="SAM" id="MobiDB-lite"/>
    </source>
</evidence>
<name>I4F0I8_MODI5</name>
<dbReference type="HOGENOM" id="CLU_3154956_0_0_11"/>
<dbReference type="STRING" id="477641.MODMU_3743"/>
<proteinExistence type="predicted"/>
<accession>I4F0I8</accession>
<feature type="region of interest" description="Disordered" evidence="1">
    <location>
        <begin position="19"/>
        <end position="48"/>
    </location>
</feature>
<dbReference type="EMBL" id="FO203431">
    <property type="protein sequence ID" value="CCH89151.1"/>
    <property type="molecule type" value="Genomic_DNA"/>
</dbReference>
<keyword evidence="3" id="KW-1185">Reference proteome</keyword>
<reference evidence="2 3" key="1">
    <citation type="journal article" date="2012" name="J. Bacteriol.">
        <title>Genome Sequence of Radiation-Resistant Modestobacter marinus Strain BC501, a Representative Actinobacterium That Thrives on Calcareous Stone Surfaces.</title>
        <authorList>
            <person name="Normand P."/>
            <person name="Gury J."/>
            <person name="Pujic P."/>
            <person name="Chouaia B."/>
            <person name="Crotti E."/>
            <person name="Brusetti L."/>
            <person name="Daffonchio D."/>
            <person name="Vacherie B."/>
            <person name="Barbe V."/>
            <person name="Medigue C."/>
            <person name="Calteau A."/>
            <person name="Ghodhbane-Gtari F."/>
            <person name="Essoussi I."/>
            <person name="Nouioui I."/>
            <person name="Abbassi-Ghozzi I."/>
            <person name="Gtari M."/>
        </authorList>
    </citation>
    <scope>NUCLEOTIDE SEQUENCE [LARGE SCALE GENOMIC DNA]</scope>
    <source>
        <strain evidence="3">BC 501</strain>
    </source>
</reference>
<protein>
    <submittedName>
        <fullName evidence="2">Uncharacterized protein</fullName>
    </submittedName>
</protein>
<gene>
    <name evidence="2" type="ordered locus">MODMU_3743</name>
</gene>
<evidence type="ECO:0000313" key="3">
    <source>
        <dbReference type="Proteomes" id="UP000006461"/>
    </source>
</evidence>
<dbReference type="KEGG" id="mmar:MODMU_3743"/>
<dbReference type="AlphaFoldDB" id="I4F0I8"/>